<gene>
    <name evidence="2" type="ORF">GPM918_LOCUS2962</name>
    <name evidence="3" type="ORF">SRO942_LOCUS2962</name>
</gene>
<evidence type="ECO:0000313" key="2">
    <source>
        <dbReference type="EMBL" id="CAF0790242.1"/>
    </source>
</evidence>
<accession>A0A813S6K1</accession>
<evidence type="ECO:0000256" key="1">
    <source>
        <dbReference type="SAM" id="MobiDB-lite"/>
    </source>
</evidence>
<dbReference type="EMBL" id="CAJOBC010000344">
    <property type="protein sequence ID" value="CAF3574470.1"/>
    <property type="molecule type" value="Genomic_DNA"/>
</dbReference>
<keyword evidence="4" id="KW-1185">Reference proteome</keyword>
<organism evidence="2 4">
    <name type="scientific">Didymodactylos carnosus</name>
    <dbReference type="NCBI Taxonomy" id="1234261"/>
    <lineage>
        <taxon>Eukaryota</taxon>
        <taxon>Metazoa</taxon>
        <taxon>Spiralia</taxon>
        <taxon>Gnathifera</taxon>
        <taxon>Rotifera</taxon>
        <taxon>Eurotatoria</taxon>
        <taxon>Bdelloidea</taxon>
        <taxon>Philodinida</taxon>
        <taxon>Philodinidae</taxon>
        <taxon>Didymodactylos</taxon>
    </lineage>
</organism>
<evidence type="ECO:0000313" key="3">
    <source>
        <dbReference type="EMBL" id="CAF3574470.1"/>
    </source>
</evidence>
<comment type="caution">
    <text evidence="2">The sequence shown here is derived from an EMBL/GenBank/DDBJ whole genome shotgun (WGS) entry which is preliminary data.</text>
</comment>
<dbReference type="AlphaFoldDB" id="A0A813S6K1"/>
<dbReference type="Proteomes" id="UP000663829">
    <property type="component" value="Unassembled WGS sequence"/>
</dbReference>
<reference evidence="2" key="1">
    <citation type="submission" date="2021-02" db="EMBL/GenBank/DDBJ databases">
        <authorList>
            <person name="Nowell W R."/>
        </authorList>
    </citation>
    <scope>NUCLEOTIDE SEQUENCE</scope>
</reference>
<proteinExistence type="predicted"/>
<feature type="region of interest" description="Disordered" evidence="1">
    <location>
        <begin position="133"/>
        <end position="153"/>
    </location>
</feature>
<dbReference type="Proteomes" id="UP000681722">
    <property type="component" value="Unassembled WGS sequence"/>
</dbReference>
<dbReference type="OrthoDB" id="10023581at2759"/>
<evidence type="ECO:0000313" key="4">
    <source>
        <dbReference type="Proteomes" id="UP000663829"/>
    </source>
</evidence>
<dbReference type="EMBL" id="CAJNOQ010000344">
    <property type="protein sequence ID" value="CAF0790242.1"/>
    <property type="molecule type" value="Genomic_DNA"/>
</dbReference>
<feature type="compositionally biased region" description="Polar residues" evidence="1">
    <location>
        <begin position="144"/>
        <end position="153"/>
    </location>
</feature>
<feature type="compositionally biased region" description="Basic and acidic residues" evidence="1">
    <location>
        <begin position="133"/>
        <end position="143"/>
    </location>
</feature>
<sequence length="153" mass="18108">MTDSTWTFEDDVEEQFYSDNNLALTDDDSLDSYYKYPSFYNRFIRSTKMPRIGRSLDFDDLPPSMKNSLSLSSLGYYLPAENTFEQRSVMFPRIGKRAFHNLLWANGRTNPHRLLDAQGRYLMTNYDLQRPESTRWRGKRDTVNMDNSNKNNM</sequence>
<protein>
    <submittedName>
        <fullName evidence="2">Uncharacterized protein</fullName>
    </submittedName>
</protein>
<name>A0A813S6K1_9BILA</name>